<evidence type="ECO:0000313" key="4">
    <source>
        <dbReference type="Proteomes" id="UP001488838"/>
    </source>
</evidence>
<dbReference type="PRINTS" id="PR00050">
    <property type="entry name" value="COLDSHOCK"/>
</dbReference>
<name>A0AAW0HDB5_MYOGA</name>
<dbReference type="InterPro" id="IPR002059">
    <property type="entry name" value="CSP_DNA-bd"/>
</dbReference>
<dbReference type="InterPro" id="IPR050181">
    <property type="entry name" value="Cold_shock_domain"/>
</dbReference>
<feature type="compositionally biased region" description="Polar residues" evidence="1">
    <location>
        <begin position="1"/>
        <end position="12"/>
    </location>
</feature>
<dbReference type="SUPFAM" id="SSF50249">
    <property type="entry name" value="Nucleic acid-binding proteins"/>
    <property type="match status" value="1"/>
</dbReference>
<dbReference type="Gene3D" id="2.40.50.140">
    <property type="entry name" value="Nucleic acid-binding proteins"/>
    <property type="match status" value="1"/>
</dbReference>
<dbReference type="InterPro" id="IPR012340">
    <property type="entry name" value="NA-bd_OB-fold"/>
</dbReference>
<feature type="compositionally biased region" description="Polar residues" evidence="1">
    <location>
        <begin position="259"/>
        <end position="268"/>
    </location>
</feature>
<proteinExistence type="predicted"/>
<feature type="region of interest" description="Disordered" evidence="1">
    <location>
        <begin position="141"/>
        <end position="165"/>
    </location>
</feature>
<dbReference type="EMBL" id="JBBHLL010000612">
    <property type="protein sequence ID" value="KAK7799460.1"/>
    <property type="molecule type" value="Genomic_DNA"/>
</dbReference>
<dbReference type="Proteomes" id="UP001488838">
    <property type="component" value="Unassembled WGS sequence"/>
</dbReference>
<feature type="region of interest" description="Disordered" evidence="1">
    <location>
        <begin position="241"/>
        <end position="268"/>
    </location>
</feature>
<dbReference type="GO" id="GO:0003676">
    <property type="term" value="F:nucleic acid binding"/>
    <property type="evidence" value="ECO:0007669"/>
    <property type="project" value="InterPro"/>
</dbReference>
<dbReference type="AlphaFoldDB" id="A0AAW0HDB5"/>
<reference evidence="3 4" key="1">
    <citation type="journal article" date="2023" name="bioRxiv">
        <title>Conserved and derived expression patterns and positive selection on dental genes reveal complex evolutionary context of ever-growing rodent molars.</title>
        <authorList>
            <person name="Calamari Z.T."/>
            <person name="Song A."/>
            <person name="Cohen E."/>
            <person name="Akter M."/>
            <person name="Roy R.D."/>
            <person name="Hallikas O."/>
            <person name="Christensen M.M."/>
            <person name="Li P."/>
            <person name="Marangoni P."/>
            <person name="Jernvall J."/>
            <person name="Klein O.D."/>
        </authorList>
    </citation>
    <scope>NUCLEOTIDE SEQUENCE [LARGE SCALE GENOMIC DNA]</scope>
    <source>
        <strain evidence="3">V071</strain>
    </source>
</reference>
<feature type="region of interest" description="Disordered" evidence="1">
    <location>
        <begin position="1"/>
        <end position="40"/>
    </location>
</feature>
<feature type="domain" description="CSD" evidence="2">
    <location>
        <begin position="33"/>
        <end position="108"/>
    </location>
</feature>
<dbReference type="SMART" id="SM00357">
    <property type="entry name" value="CSP"/>
    <property type="match status" value="1"/>
</dbReference>
<dbReference type="PROSITE" id="PS51857">
    <property type="entry name" value="CSD_2"/>
    <property type="match status" value="1"/>
</dbReference>
<protein>
    <recommendedName>
        <fullName evidence="2">CSD domain-containing protein</fullName>
    </recommendedName>
</protein>
<dbReference type="Pfam" id="PF00313">
    <property type="entry name" value="CSD"/>
    <property type="match status" value="1"/>
</dbReference>
<keyword evidence="4" id="KW-1185">Reference proteome</keyword>
<comment type="caution">
    <text evidence="3">The sequence shown here is derived from an EMBL/GenBank/DDBJ whole genome shotgun (WGS) entry which is preliminary data.</text>
</comment>
<accession>A0AAW0HDB5</accession>
<gene>
    <name evidence="3" type="ORF">U0070_002075</name>
</gene>
<dbReference type="InterPro" id="IPR011129">
    <property type="entry name" value="CSD"/>
</dbReference>
<sequence>MSSKAETQQQPAALSAVYTKPRSMGGGPGGGTHPQGQEDHLNECFGNNKIVQCKEQIRNDTKEDIFVHQTAIKRNNPRKYLRSVGDGETVKFDVVKGEKGAEAANVTGPDRVPIQGSKYAADHAIHVVEFLHVIYQQNYQNSESGEKNEGSESTPEGQAQQRRPYCRRRFPPYYLQTPCGCRPQYSNPPVQEVMEGADNQGAGEQGRPVRISGLQTTISQGLPLTKDNLERTAMKRIRNIKETRPKVSSHLNVDIPQLQLPTQTPREP</sequence>
<feature type="compositionally biased region" description="Gly residues" evidence="1">
    <location>
        <begin position="24"/>
        <end position="33"/>
    </location>
</feature>
<evidence type="ECO:0000256" key="1">
    <source>
        <dbReference type="SAM" id="MobiDB-lite"/>
    </source>
</evidence>
<evidence type="ECO:0000259" key="2">
    <source>
        <dbReference type="PROSITE" id="PS51857"/>
    </source>
</evidence>
<organism evidence="3 4">
    <name type="scientific">Myodes glareolus</name>
    <name type="common">Bank vole</name>
    <name type="synonym">Clethrionomys glareolus</name>
    <dbReference type="NCBI Taxonomy" id="447135"/>
    <lineage>
        <taxon>Eukaryota</taxon>
        <taxon>Metazoa</taxon>
        <taxon>Chordata</taxon>
        <taxon>Craniata</taxon>
        <taxon>Vertebrata</taxon>
        <taxon>Euteleostomi</taxon>
        <taxon>Mammalia</taxon>
        <taxon>Eutheria</taxon>
        <taxon>Euarchontoglires</taxon>
        <taxon>Glires</taxon>
        <taxon>Rodentia</taxon>
        <taxon>Myomorpha</taxon>
        <taxon>Muroidea</taxon>
        <taxon>Cricetidae</taxon>
        <taxon>Arvicolinae</taxon>
        <taxon>Myodes</taxon>
    </lineage>
</organism>
<dbReference type="PANTHER" id="PTHR11544">
    <property type="entry name" value="COLD SHOCK DOMAIN CONTAINING PROTEINS"/>
    <property type="match status" value="1"/>
</dbReference>
<evidence type="ECO:0000313" key="3">
    <source>
        <dbReference type="EMBL" id="KAK7799460.1"/>
    </source>
</evidence>